<evidence type="ECO:0000256" key="3">
    <source>
        <dbReference type="ARBA" id="ARBA00025768"/>
    </source>
</evidence>
<dbReference type="FunFam" id="3.40.50.300:FF:000827">
    <property type="entry name" value="KTI12 chromatin-associated homolog"/>
    <property type="match status" value="1"/>
</dbReference>
<keyword evidence="1" id="KW-0547">Nucleotide-binding</keyword>
<evidence type="ECO:0000256" key="4">
    <source>
        <dbReference type="ARBA" id="ARBA00063730"/>
    </source>
</evidence>
<dbReference type="Gene3D" id="3.40.50.300">
    <property type="entry name" value="P-loop containing nucleotide triphosphate hydrolases"/>
    <property type="match status" value="1"/>
</dbReference>
<sequence length="273" mass="31411">MPLITLTGFPSSGKTTRGKELETKLKQRIADQGLEYNVVLIPDESKKEDYWVSQKEKPIRGDQLAAVKRHISKSTIVILDGPNYIKGFRYQLFCEAKALTTNSCIVHVGTSKEKCEEWNAQRDPQDQWPKELMDALVFRYEEPNGMNRWDAPLFTVVPEDEMPVDDILDALRKKAKPPNQATVLKAAPPTNYLSDLDRVTMDIVNEVMQQFGQTPGGDVKIEGHEVTLPMQLTLPQLHRIRRNFIMLNKMKPMEISRIKDMFIAHLEKYWEVD</sequence>
<dbReference type="GO" id="GO:0006400">
    <property type="term" value="P:tRNA modification"/>
    <property type="evidence" value="ECO:0007669"/>
    <property type="project" value="UniProtKB-ARBA"/>
</dbReference>
<dbReference type="SUPFAM" id="SSF52540">
    <property type="entry name" value="P-loop containing nucleoside triphosphate hydrolases"/>
    <property type="match status" value="1"/>
</dbReference>
<comment type="similarity">
    <text evidence="3">Belongs to the KTI12 family.</text>
</comment>
<protein>
    <submittedName>
        <fullName evidence="5">ARAD1D07304p</fullName>
    </submittedName>
</protein>
<dbReference type="InterPro" id="IPR013641">
    <property type="entry name" value="KTI12/PSTK"/>
</dbReference>
<reference evidence="5" key="2">
    <citation type="submission" date="2014-06" db="EMBL/GenBank/DDBJ databases">
        <title>The complete genome of Blastobotrys (Arxula) adeninivorans LS3 - a yeast of biotechnological interest.</title>
        <authorList>
            <person name="Kunze G."/>
            <person name="Gaillardin C."/>
            <person name="Czernicka M."/>
            <person name="Durrens P."/>
            <person name="Martin T."/>
            <person name="Boer E."/>
            <person name="Gabaldon T."/>
            <person name="Cruz J."/>
            <person name="Talla E."/>
            <person name="Marck C."/>
            <person name="Goffeau A."/>
            <person name="Barbe V."/>
            <person name="Baret P."/>
            <person name="Baronian K."/>
            <person name="Beier S."/>
            <person name="Bleykasten C."/>
            <person name="Bode R."/>
            <person name="Casaregola S."/>
            <person name="Despons L."/>
            <person name="Fairhead C."/>
            <person name="Giersberg M."/>
            <person name="Gierski P."/>
            <person name="Hahnel U."/>
            <person name="Hartmann A."/>
            <person name="Jankowska D."/>
            <person name="Jubin C."/>
            <person name="Jung P."/>
            <person name="Lafontaine I."/>
            <person name="Leh-Louis V."/>
            <person name="Lemaire M."/>
            <person name="Marcet-Houben M."/>
            <person name="Mascher M."/>
            <person name="Morel G."/>
            <person name="Richard G.-F."/>
            <person name="Riechen J."/>
            <person name="Sacerdot C."/>
            <person name="Sarkar A."/>
            <person name="Savel G."/>
            <person name="Schacherer J."/>
            <person name="Sherman D."/>
            <person name="Straub M.-L."/>
            <person name="Stein N."/>
            <person name="Thierry A."/>
            <person name="Trautwein-Schult A."/>
            <person name="Westhof E."/>
            <person name="Worch S."/>
            <person name="Dujon B."/>
            <person name="Souciet J.-L."/>
            <person name="Wincker P."/>
            <person name="Scholz U."/>
            <person name="Neuveglise N."/>
        </authorList>
    </citation>
    <scope>NUCLEOTIDE SEQUENCE</scope>
    <source>
        <strain evidence="5">LS3</strain>
    </source>
</reference>
<evidence type="ECO:0000313" key="5">
    <source>
        <dbReference type="EMBL" id="CDP37254.1"/>
    </source>
</evidence>
<evidence type="ECO:0000256" key="1">
    <source>
        <dbReference type="ARBA" id="ARBA00022741"/>
    </source>
</evidence>
<name>A0A060T904_BLAAD</name>
<dbReference type="InterPro" id="IPR027417">
    <property type="entry name" value="P-loop_NTPase"/>
</dbReference>
<evidence type="ECO:0000256" key="2">
    <source>
        <dbReference type="ARBA" id="ARBA00022840"/>
    </source>
</evidence>
<dbReference type="PhylomeDB" id="A0A060T904"/>
<gene>
    <name evidence="5" type="ORF">GNLVRS02_ARAD1D07304g</name>
</gene>
<dbReference type="GO" id="GO:0005524">
    <property type="term" value="F:ATP binding"/>
    <property type="evidence" value="ECO:0007669"/>
    <property type="project" value="UniProtKB-KW"/>
</dbReference>
<dbReference type="EMBL" id="HG937694">
    <property type="protein sequence ID" value="CDP37254.1"/>
    <property type="molecule type" value="Genomic_DNA"/>
</dbReference>
<proteinExistence type="inferred from homology"/>
<accession>A0A060T904</accession>
<keyword evidence="2" id="KW-0067">ATP-binding</keyword>
<dbReference type="Pfam" id="PF08433">
    <property type="entry name" value="KTI12"/>
    <property type="match status" value="1"/>
</dbReference>
<dbReference type="AlphaFoldDB" id="A0A060T904"/>
<dbReference type="GO" id="GO:0006357">
    <property type="term" value="P:regulation of transcription by RNA polymerase II"/>
    <property type="evidence" value="ECO:0007669"/>
    <property type="project" value="UniProtKB-ARBA"/>
</dbReference>
<comment type="subunit">
    <text evidence="4">Interacts with the elongator complex.</text>
</comment>
<reference evidence="5" key="1">
    <citation type="submission" date="2014-02" db="EMBL/GenBank/DDBJ databases">
        <authorList>
            <person name="Genoscope - CEA"/>
        </authorList>
    </citation>
    <scope>NUCLEOTIDE SEQUENCE</scope>
    <source>
        <strain evidence="5">LS3</strain>
    </source>
</reference>
<organism evidence="5">
    <name type="scientific">Blastobotrys adeninivorans</name>
    <name type="common">Yeast</name>
    <name type="synonym">Arxula adeninivorans</name>
    <dbReference type="NCBI Taxonomy" id="409370"/>
    <lineage>
        <taxon>Eukaryota</taxon>
        <taxon>Fungi</taxon>
        <taxon>Dikarya</taxon>
        <taxon>Ascomycota</taxon>
        <taxon>Saccharomycotina</taxon>
        <taxon>Dipodascomycetes</taxon>
        <taxon>Dipodascales</taxon>
        <taxon>Trichomonascaceae</taxon>
        <taxon>Blastobotrys</taxon>
    </lineage>
</organism>
<dbReference type="PANTHER" id="PTHR12435">
    <property type="match status" value="1"/>
</dbReference>